<keyword evidence="3" id="KW-1185">Reference proteome</keyword>
<dbReference type="GO" id="GO:0003755">
    <property type="term" value="F:peptidyl-prolyl cis-trans isomerase activity"/>
    <property type="evidence" value="ECO:0007669"/>
    <property type="project" value="UniProtKB-EC"/>
</dbReference>
<keyword evidence="2" id="KW-0413">Isomerase</keyword>
<feature type="compositionally biased region" description="Basic and acidic residues" evidence="1">
    <location>
        <begin position="1"/>
        <end position="11"/>
    </location>
</feature>
<comment type="caution">
    <text evidence="2">The sequence shown here is derived from an EMBL/GenBank/DDBJ whole genome shotgun (WGS) entry which is preliminary data.</text>
</comment>
<dbReference type="OrthoDB" id="10264753at2759"/>
<dbReference type="EMBL" id="JANBTX010000647">
    <property type="protein sequence ID" value="KAJ2681421.1"/>
    <property type="molecule type" value="Genomic_DNA"/>
</dbReference>
<dbReference type="Proteomes" id="UP001151516">
    <property type="component" value="Unassembled WGS sequence"/>
</dbReference>
<dbReference type="EC" id="5.2.1.8" evidence="2"/>
<evidence type="ECO:0000313" key="2">
    <source>
        <dbReference type="EMBL" id="KAJ2681421.1"/>
    </source>
</evidence>
<organism evidence="2 3">
    <name type="scientific">Coemansia spiralis</name>
    <dbReference type="NCBI Taxonomy" id="417178"/>
    <lineage>
        <taxon>Eukaryota</taxon>
        <taxon>Fungi</taxon>
        <taxon>Fungi incertae sedis</taxon>
        <taxon>Zoopagomycota</taxon>
        <taxon>Kickxellomycotina</taxon>
        <taxon>Kickxellomycetes</taxon>
        <taxon>Kickxellales</taxon>
        <taxon>Kickxellaceae</taxon>
        <taxon>Coemansia</taxon>
    </lineage>
</organism>
<sequence>MGNHAGEKRDVSPSTCVNDAVPGAPTAKRAALPQHLEAKYLERLPSAEMYERSYMHRDAIEFVVVTPTGF</sequence>
<gene>
    <name evidence="2" type="primary">cyp15_2</name>
    <name evidence="2" type="ORF">IWW39_006342</name>
</gene>
<name>A0A9W8L1U5_9FUNG</name>
<accession>A0A9W8L1U5</accession>
<reference evidence="2" key="1">
    <citation type="submission" date="2022-07" db="EMBL/GenBank/DDBJ databases">
        <title>Phylogenomic reconstructions and comparative analyses of Kickxellomycotina fungi.</title>
        <authorList>
            <person name="Reynolds N.K."/>
            <person name="Stajich J.E."/>
            <person name="Barry K."/>
            <person name="Grigoriev I.V."/>
            <person name="Crous P."/>
            <person name="Smith M.E."/>
        </authorList>
    </citation>
    <scope>NUCLEOTIDE SEQUENCE</scope>
    <source>
        <strain evidence="2">CBS 109367</strain>
    </source>
</reference>
<evidence type="ECO:0000313" key="3">
    <source>
        <dbReference type="Proteomes" id="UP001151516"/>
    </source>
</evidence>
<dbReference type="AlphaFoldDB" id="A0A9W8L1U5"/>
<feature type="non-terminal residue" evidence="2">
    <location>
        <position position="70"/>
    </location>
</feature>
<proteinExistence type="predicted"/>
<protein>
    <submittedName>
        <fullName evidence="2">Peptidyl-prolyl cis-trans isomerase cyp15</fullName>
        <ecNumber evidence="2">5.2.1.8</ecNumber>
    </submittedName>
</protein>
<feature type="region of interest" description="Disordered" evidence="1">
    <location>
        <begin position="1"/>
        <end position="29"/>
    </location>
</feature>
<evidence type="ECO:0000256" key="1">
    <source>
        <dbReference type="SAM" id="MobiDB-lite"/>
    </source>
</evidence>